<reference evidence="2 3" key="1">
    <citation type="submission" date="2017-03" db="EMBL/GenBank/DDBJ databases">
        <title>Genomes of endolithic fungi from Antarctica.</title>
        <authorList>
            <person name="Coleine C."/>
            <person name="Masonjones S."/>
            <person name="Stajich J.E."/>
        </authorList>
    </citation>
    <scope>NUCLEOTIDE SEQUENCE [LARGE SCALE GENOMIC DNA]</scope>
    <source>
        <strain evidence="2 3">CCFEE 5311</strain>
    </source>
</reference>
<proteinExistence type="predicted"/>
<evidence type="ECO:0000256" key="1">
    <source>
        <dbReference type="SAM" id="Phobius"/>
    </source>
</evidence>
<keyword evidence="1" id="KW-1133">Transmembrane helix</keyword>
<dbReference type="Pfam" id="PF20345">
    <property type="entry name" value="DUF6640"/>
    <property type="match status" value="1"/>
</dbReference>
<accession>A0A4U0U5W1</accession>
<dbReference type="AlphaFoldDB" id="A0A4U0U5W1"/>
<dbReference type="EMBL" id="NAJP01000102">
    <property type="protein sequence ID" value="TKA30540.1"/>
    <property type="molecule type" value="Genomic_DNA"/>
</dbReference>
<dbReference type="Proteomes" id="UP000310066">
    <property type="component" value="Unassembled WGS sequence"/>
</dbReference>
<organism evidence="2 3">
    <name type="scientific">Friedmanniomyces endolithicus</name>
    <dbReference type="NCBI Taxonomy" id="329885"/>
    <lineage>
        <taxon>Eukaryota</taxon>
        <taxon>Fungi</taxon>
        <taxon>Dikarya</taxon>
        <taxon>Ascomycota</taxon>
        <taxon>Pezizomycotina</taxon>
        <taxon>Dothideomycetes</taxon>
        <taxon>Dothideomycetidae</taxon>
        <taxon>Mycosphaerellales</taxon>
        <taxon>Teratosphaeriaceae</taxon>
        <taxon>Friedmanniomyces</taxon>
    </lineage>
</organism>
<dbReference type="STRING" id="329885.A0A4U0U5W1"/>
<evidence type="ECO:0000313" key="3">
    <source>
        <dbReference type="Proteomes" id="UP000310066"/>
    </source>
</evidence>
<feature type="transmembrane region" description="Helical" evidence="1">
    <location>
        <begin position="122"/>
        <end position="141"/>
    </location>
</feature>
<feature type="transmembrane region" description="Helical" evidence="1">
    <location>
        <begin position="87"/>
        <end position="110"/>
    </location>
</feature>
<feature type="transmembrane region" description="Helical" evidence="1">
    <location>
        <begin position="12"/>
        <end position="29"/>
    </location>
</feature>
<keyword evidence="1" id="KW-0472">Membrane</keyword>
<name>A0A4U0U5W1_9PEZI</name>
<protein>
    <submittedName>
        <fullName evidence="2">Uncharacterized protein</fullName>
    </submittedName>
</protein>
<dbReference type="InterPro" id="IPR046580">
    <property type="entry name" value="DUF6640"/>
</dbReference>
<feature type="transmembrane region" description="Helical" evidence="1">
    <location>
        <begin position="49"/>
        <end position="66"/>
    </location>
</feature>
<sequence>MSDPLLTPGRAIITIANLLYAVGAFAADFNETHVYNPRWPPHARFHNGQTMTLGVFLSAMSLYFAYRRPTGSSSASGSPGGAAARESMFYSALIGSFYCAAGMTAIWYPGTDWKDPDIRVGGGQPALFSGVVVAMWVGYALEVSRLGKAKAV</sequence>
<dbReference type="OrthoDB" id="2819018at2759"/>
<gene>
    <name evidence="2" type="ORF">B0A54_15834</name>
</gene>
<keyword evidence="1" id="KW-0812">Transmembrane</keyword>
<comment type="caution">
    <text evidence="2">The sequence shown here is derived from an EMBL/GenBank/DDBJ whole genome shotgun (WGS) entry which is preliminary data.</text>
</comment>
<evidence type="ECO:0000313" key="2">
    <source>
        <dbReference type="EMBL" id="TKA30540.1"/>
    </source>
</evidence>